<protein>
    <submittedName>
        <fullName evidence="1">Uncharacterized protein</fullName>
    </submittedName>
</protein>
<reference evidence="1 2" key="1">
    <citation type="submission" date="2016-09" db="EMBL/GenBank/DDBJ databases">
        <title>Extensive genetic diversity and differential bi-allelic expression allows diatom success in the polar Southern Ocean.</title>
        <authorList>
            <consortium name="DOE Joint Genome Institute"/>
            <person name="Mock T."/>
            <person name="Otillar R.P."/>
            <person name="Strauss J."/>
            <person name="Dupont C."/>
            <person name="Frickenhaus S."/>
            <person name="Maumus F."/>
            <person name="Mcmullan M."/>
            <person name="Sanges R."/>
            <person name="Schmutz J."/>
            <person name="Toseland A."/>
            <person name="Valas R."/>
            <person name="Veluchamy A."/>
            <person name="Ward B.J."/>
            <person name="Allen A."/>
            <person name="Barry K."/>
            <person name="Falciatore A."/>
            <person name="Ferrante M."/>
            <person name="Fortunato A.E."/>
            <person name="Gloeckner G."/>
            <person name="Gruber A."/>
            <person name="Hipkin R."/>
            <person name="Janech M."/>
            <person name="Kroth P."/>
            <person name="Leese F."/>
            <person name="Lindquist E."/>
            <person name="Lyon B.R."/>
            <person name="Martin J."/>
            <person name="Mayer C."/>
            <person name="Parker M."/>
            <person name="Quesneville H."/>
            <person name="Raymond J."/>
            <person name="Uhlig C."/>
            <person name="Valentin K.U."/>
            <person name="Worden A.Z."/>
            <person name="Armbrust E.V."/>
            <person name="Bowler C."/>
            <person name="Green B."/>
            <person name="Moulton V."/>
            <person name="Van Oosterhout C."/>
            <person name="Grigoriev I."/>
        </authorList>
    </citation>
    <scope>NUCLEOTIDE SEQUENCE [LARGE SCALE GENOMIC DNA]</scope>
    <source>
        <strain evidence="1 2">CCMP1102</strain>
    </source>
</reference>
<proteinExistence type="predicted"/>
<gene>
    <name evidence="1" type="ORF">FRACYDRAFT_250072</name>
</gene>
<evidence type="ECO:0000313" key="1">
    <source>
        <dbReference type="EMBL" id="OEU08283.1"/>
    </source>
</evidence>
<name>A0A1E7ERV0_9STRA</name>
<accession>A0A1E7ERV0</accession>
<dbReference type="InParanoid" id="A0A1E7ERV0"/>
<sequence>MDGELLYSFTSNNPQKWPICSICGHTCWVSINGSSQSLYELDGSSAIVFVVSTPGIGVVASQTLLQTTNMANSPSIVAIKKSTKNYFTQGVPCKPEALLKGALGGLVYFMSICVDVPVKIGVGEFSNQQ</sequence>
<dbReference type="Proteomes" id="UP000095751">
    <property type="component" value="Unassembled WGS sequence"/>
</dbReference>
<dbReference type="AlphaFoldDB" id="A0A1E7ERV0"/>
<dbReference type="KEGG" id="fcy:FRACYDRAFT_250072"/>
<organism evidence="1 2">
    <name type="scientific">Fragilariopsis cylindrus CCMP1102</name>
    <dbReference type="NCBI Taxonomy" id="635003"/>
    <lineage>
        <taxon>Eukaryota</taxon>
        <taxon>Sar</taxon>
        <taxon>Stramenopiles</taxon>
        <taxon>Ochrophyta</taxon>
        <taxon>Bacillariophyta</taxon>
        <taxon>Bacillariophyceae</taxon>
        <taxon>Bacillariophycidae</taxon>
        <taxon>Bacillariales</taxon>
        <taxon>Bacillariaceae</taxon>
        <taxon>Fragilariopsis</taxon>
    </lineage>
</organism>
<dbReference type="EMBL" id="KV784381">
    <property type="protein sequence ID" value="OEU08283.1"/>
    <property type="molecule type" value="Genomic_DNA"/>
</dbReference>
<keyword evidence="2" id="KW-1185">Reference proteome</keyword>
<evidence type="ECO:0000313" key="2">
    <source>
        <dbReference type="Proteomes" id="UP000095751"/>
    </source>
</evidence>